<dbReference type="KEGG" id="hsn:DV733_00930"/>
<feature type="transmembrane region" description="Helical" evidence="1">
    <location>
        <begin position="20"/>
        <end position="42"/>
    </location>
</feature>
<dbReference type="InterPro" id="IPR013373">
    <property type="entry name" value="Flagellin/pilin_N_arc"/>
</dbReference>
<organism evidence="3 4">
    <name type="scientific">Halapricum salinum</name>
    <dbReference type="NCBI Taxonomy" id="1457250"/>
    <lineage>
        <taxon>Archaea</taxon>
        <taxon>Methanobacteriati</taxon>
        <taxon>Methanobacteriota</taxon>
        <taxon>Stenosarchaea group</taxon>
        <taxon>Halobacteria</taxon>
        <taxon>Halobacteriales</taxon>
        <taxon>Haloarculaceae</taxon>
        <taxon>Halapricum</taxon>
    </lineage>
</organism>
<dbReference type="RefSeq" id="WP_049993316.1">
    <property type="nucleotide sequence ID" value="NZ_CP031310.1"/>
</dbReference>
<reference evidence="3 4" key="1">
    <citation type="journal article" date="2019" name="Nat. Commun.">
        <title>A new type of DNA phosphorothioation-based antiviral system in archaea.</title>
        <authorList>
            <person name="Xiong L."/>
            <person name="Liu S."/>
            <person name="Chen S."/>
            <person name="Xiao Y."/>
            <person name="Zhu B."/>
            <person name="Gao Y."/>
            <person name="Zhang Y."/>
            <person name="Chen B."/>
            <person name="Luo J."/>
            <person name="Deng Z."/>
            <person name="Chen X."/>
            <person name="Wang L."/>
            <person name="Chen S."/>
        </authorList>
    </citation>
    <scope>NUCLEOTIDE SEQUENCE [LARGE SCALE GENOMIC DNA]</scope>
    <source>
        <strain evidence="3 4">CBA1105</strain>
    </source>
</reference>
<dbReference type="EMBL" id="CP031310">
    <property type="protein sequence ID" value="QCC49872.1"/>
    <property type="molecule type" value="Genomic_DNA"/>
</dbReference>
<keyword evidence="1" id="KW-1133">Transmembrane helix</keyword>
<proteinExistence type="predicted"/>
<protein>
    <submittedName>
        <fullName evidence="3">Type IV pilin</fullName>
    </submittedName>
</protein>
<dbReference type="AlphaFoldDB" id="A0A4D6HA05"/>
<dbReference type="Pfam" id="PF07790">
    <property type="entry name" value="Pilin_N"/>
    <property type="match status" value="1"/>
</dbReference>
<name>A0A4D6HA05_9EURY</name>
<evidence type="ECO:0000313" key="4">
    <source>
        <dbReference type="Proteomes" id="UP000296706"/>
    </source>
</evidence>
<evidence type="ECO:0000256" key="1">
    <source>
        <dbReference type="SAM" id="Phobius"/>
    </source>
</evidence>
<dbReference type="InterPro" id="IPR012859">
    <property type="entry name" value="Pilin_N_archaeal"/>
</dbReference>
<feature type="domain" description="Archaeal Type IV pilin N-terminal" evidence="2">
    <location>
        <begin position="13"/>
        <end position="62"/>
    </location>
</feature>
<gene>
    <name evidence="3" type="ORF">DV733_00930</name>
</gene>
<keyword evidence="1" id="KW-0812">Transmembrane</keyword>
<dbReference type="OrthoDB" id="235436at2157"/>
<keyword evidence="1" id="KW-0472">Membrane</keyword>
<keyword evidence="4" id="KW-1185">Reference proteome</keyword>
<dbReference type="Proteomes" id="UP000296706">
    <property type="component" value="Chromosome"/>
</dbReference>
<dbReference type="NCBIfam" id="TIGR02537">
    <property type="entry name" value="arch_flag_Nterm"/>
    <property type="match status" value="1"/>
</dbReference>
<sequence length="303" mass="32492">MWVGPLDGMDDNAATPVIGTILMVAVVVVIATVLTVGALTFLPDEEPTPRPEASFQFDRSASGVLAVTPTYMEDDTRFDLLVDGQRVYSWRGDGLSEQRRLRCLFPGNELTIRSREQSGRSYLIASHEVETATACSLPGASVPFASVIVEDREVSLFDPSYEFSLYIDPQGEGTADGEGPISVTNGWHYVQRYDRSLEGLDGPTWVIVLADNADYDAEAPPDAGADAYEIQGDQVVPTAGGSEPTNDIYLVFSPGCDQSTLKLVDVQASYDNSVLLGDTVVIEDTSTATETTYDAPGVTCPGG</sequence>
<evidence type="ECO:0000313" key="3">
    <source>
        <dbReference type="EMBL" id="QCC49872.1"/>
    </source>
</evidence>
<dbReference type="GeneID" id="39846388"/>
<evidence type="ECO:0000259" key="2">
    <source>
        <dbReference type="Pfam" id="PF07790"/>
    </source>
</evidence>
<accession>A0A4D6HA05</accession>